<organism evidence="1 2">
    <name type="scientific">Arthrobacter ginkgonis</name>
    <dbReference type="NCBI Taxonomy" id="1630594"/>
    <lineage>
        <taxon>Bacteria</taxon>
        <taxon>Bacillati</taxon>
        <taxon>Actinomycetota</taxon>
        <taxon>Actinomycetes</taxon>
        <taxon>Micrococcales</taxon>
        <taxon>Micrococcaceae</taxon>
        <taxon>Arthrobacter</taxon>
    </lineage>
</organism>
<dbReference type="RefSeq" id="WP_345148973.1">
    <property type="nucleotide sequence ID" value="NZ_BAABEO010000008.1"/>
</dbReference>
<protein>
    <recommendedName>
        <fullName evidence="3">DUF2797 domain-containing protein</fullName>
    </recommendedName>
</protein>
<evidence type="ECO:0008006" key="3">
    <source>
        <dbReference type="Google" id="ProtNLM"/>
    </source>
</evidence>
<dbReference type="Proteomes" id="UP001500752">
    <property type="component" value="Unassembled WGS sequence"/>
</dbReference>
<reference evidence="2" key="1">
    <citation type="journal article" date="2019" name="Int. J. Syst. Evol. Microbiol.">
        <title>The Global Catalogue of Microorganisms (GCM) 10K type strain sequencing project: providing services to taxonomists for standard genome sequencing and annotation.</title>
        <authorList>
            <consortium name="The Broad Institute Genomics Platform"/>
            <consortium name="The Broad Institute Genome Sequencing Center for Infectious Disease"/>
            <person name="Wu L."/>
            <person name="Ma J."/>
        </authorList>
    </citation>
    <scope>NUCLEOTIDE SEQUENCE [LARGE SCALE GENOMIC DNA]</scope>
    <source>
        <strain evidence="2">JCM 30742</strain>
    </source>
</reference>
<evidence type="ECO:0000313" key="2">
    <source>
        <dbReference type="Proteomes" id="UP001500752"/>
    </source>
</evidence>
<sequence>MTPGEPAPENPPVLCHGVAWPESEGIPRLALRAADGAPADVVLAPGTRLGFAVLPGTWCLGYTTVASRTERTSVPCPDRAPAERGHQCGPCFARDDTRHMHDFHRSGIAPPGLRDYLAQEHWLYVATFAHGASKVGTAAAPGKWRRLAEQGAVAARYVALAADGRTVRVLEDAVTARLGIGQAVRAAAKAAGLAAAPADGGAPDALNARLAGTVRGFLRDFRRGAAEGEPFTVAEEEWASPAVSRPLLQAWREGRTQAYPGRPKPGRLGEGDHGFTVDAVLGQVLLVRLADSPVPFVADAASLKGKLLRPGNQATAAPAVQESLF</sequence>
<comment type="caution">
    <text evidence="1">The sequence shown here is derived from an EMBL/GenBank/DDBJ whole genome shotgun (WGS) entry which is preliminary data.</text>
</comment>
<dbReference type="EMBL" id="BAABEO010000008">
    <property type="protein sequence ID" value="GAA3673935.1"/>
    <property type="molecule type" value="Genomic_DNA"/>
</dbReference>
<keyword evidence="2" id="KW-1185">Reference proteome</keyword>
<name>A0ABP7C0F8_9MICC</name>
<accession>A0ABP7C0F8</accession>
<proteinExistence type="predicted"/>
<evidence type="ECO:0000313" key="1">
    <source>
        <dbReference type="EMBL" id="GAA3673935.1"/>
    </source>
</evidence>
<gene>
    <name evidence="1" type="ORF">GCM10023081_10340</name>
</gene>